<comment type="caution">
    <text evidence="4">The sequence shown here is derived from an EMBL/GenBank/DDBJ whole genome shotgun (WGS) entry which is preliminary data.</text>
</comment>
<dbReference type="InterPro" id="IPR001647">
    <property type="entry name" value="HTH_TetR"/>
</dbReference>
<feature type="DNA-binding region" description="H-T-H motif" evidence="2">
    <location>
        <begin position="47"/>
        <end position="66"/>
    </location>
</feature>
<proteinExistence type="predicted"/>
<dbReference type="Gene3D" id="1.10.357.10">
    <property type="entry name" value="Tetracycline Repressor, domain 2"/>
    <property type="match status" value="1"/>
</dbReference>
<evidence type="ECO:0000256" key="1">
    <source>
        <dbReference type="ARBA" id="ARBA00023125"/>
    </source>
</evidence>
<dbReference type="EMBL" id="JADJZA010000007">
    <property type="protein sequence ID" value="MBK9297715.1"/>
    <property type="molecule type" value="Genomic_DNA"/>
</dbReference>
<organism evidence="4 5">
    <name type="scientific">Candidatus Neomicrothrix subdominans</name>
    <dbReference type="NCBI Taxonomy" id="2954438"/>
    <lineage>
        <taxon>Bacteria</taxon>
        <taxon>Bacillati</taxon>
        <taxon>Actinomycetota</taxon>
        <taxon>Acidimicrobiia</taxon>
        <taxon>Acidimicrobiales</taxon>
        <taxon>Microthrixaceae</taxon>
        <taxon>Candidatus Neomicrothrix</taxon>
    </lineage>
</organism>
<accession>A0A936ND03</accession>
<dbReference type="GO" id="GO:0003677">
    <property type="term" value="F:DNA binding"/>
    <property type="evidence" value="ECO:0007669"/>
    <property type="project" value="UniProtKB-UniRule"/>
</dbReference>
<evidence type="ECO:0000313" key="4">
    <source>
        <dbReference type="EMBL" id="MBK9297715.1"/>
    </source>
</evidence>
<reference evidence="4 5" key="1">
    <citation type="submission" date="2020-10" db="EMBL/GenBank/DDBJ databases">
        <title>Connecting structure to function with the recovery of over 1000 high-quality activated sludge metagenome-assembled genomes encoding full-length rRNA genes using long-read sequencing.</title>
        <authorList>
            <person name="Singleton C.M."/>
            <person name="Petriglieri F."/>
            <person name="Kristensen J.M."/>
            <person name="Kirkegaard R.H."/>
            <person name="Michaelsen T.Y."/>
            <person name="Andersen M.H."/>
            <person name="Karst S.M."/>
            <person name="Dueholm M.S."/>
            <person name="Nielsen P.H."/>
            <person name="Albertsen M."/>
        </authorList>
    </citation>
    <scope>NUCLEOTIDE SEQUENCE [LARGE SCALE GENOMIC DNA]</scope>
    <source>
        <strain evidence="4">Lyne_18-Q3-R50-59_MAXAC.006</strain>
    </source>
</reference>
<dbReference type="Pfam" id="PF00440">
    <property type="entry name" value="TetR_N"/>
    <property type="match status" value="1"/>
</dbReference>
<name>A0A936ND03_9ACTN</name>
<dbReference type="PROSITE" id="PS50977">
    <property type="entry name" value="HTH_TETR_2"/>
    <property type="match status" value="1"/>
</dbReference>
<keyword evidence="1 2" id="KW-0238">DNA-binding</keyword>
<sequence>MANVSPEVEPGAAAVPIDGRRARRERGRAAVVDALFELLQERHTLPGVEAIAERAGVSVSSVFRYFDGLDDLREHTIERYFERFAPLFEVPQLGEGPLRQRIARLVEARLDLYDAIAPMAHIARLRALEMPRFATTVAETRAGSAAQIRTHFAEELAGLTPDRADDLAAIVDSLTSIESWELQSETHQRSRQQIRRSWTDALTALLSA</sequence>
<evidence type="ECO:0000259" key="3">
    <source>
        <dbReference type="PROSITE" id="PS50977"/>
    </source>
</evidence>
<evidence type="ECO:0000313" key="5">
    <source>
        <dbReference type="Proteomes" id="UP000727993"/>
    </source>
</evidence>
<dbReference type="AlphaFoldDB" id="A0A936ND03"/>
<protein>
    <submittedName>
        <fullName evidence="4">TetR/AcrR family transcriptional regulator</fullName>
    </submittedName>
</protein>
<feature type="domain" description="HTH tetR-type" evidence="3">
    <location>
        <begin position="25"/>
        <end position="84"/>
    </location>
</feature>
<dbReference type="InterPro" id="IPR009057">
    <property type="entry name" value="Homeodomain-like_sf"/>
</dbReference>
<dbReference type="Proteomes" id="UP000727993">
    <property type="component" value="Unassembled WGS sequence"/>
</dbReference>
<dbReference type="SUPFAM" id="SSF46689">
    <property type="entry name" value="Homeodomain-like"/>
    <property type="match status" value="1"/>
</dbReference>
<evidence type="ECO:0000256" key="2">
    <source>
        <dbReference type="PROSITE-ProRule" id="PRU00335"/>
    </source>
</evidence>
<gene>
    <name evidence="4" type="ORF">IPN02_12975</name>
</gene>